<dbReference type="InterPro" id="IPR028939">
    <property type="entry name" value="P5C_Rdtase_cat_N"/>
</dbReference>
<dbReference type="InterPro" id="IPR008927">
    <property type="entry name" value="6-PGluconate_DH-like_C_sf"/>
</dbReference>
<dbReference type="PANTHER" id="PTHR11645">
    <property type="entry name" value="PYRROLINE-5-CARBOXYLATE REDUCTASE"/>
    <property type="match status" value="1"/>
</dbReference>
<evidence type="ECO:0000256" key="2">
    <source>
        <dbReference type="ARBA" id="ARBA00022857"/>
    </source>
</evidence>
<gene>
    <name evidence="4" type="primary">proC</name>
    <name evidence="9" type="ORF">FHP25_21450</name>
</gene>
<feature type="domain" description="Pyrroline-5-carboxylate reductase catalytic N-terminal" evidence="7">
    <location>
        <begin position="9"/>
        <end position="98"/>
    </location>
</feature>
<dbReference type="GO" id="GO:0005737">
    <property type="term" value="C:cytoplasm"/>
    <property type="evidence" value="ECO:0007669"/>
    <property type="project" value="UniProtKB-SubCell"/>
</dbReference>
<dbReference type="EC" id="1.5.1.2" evidence="4 5"/>
<dbReference type="PANTHER" id="PTHR11645:SF0">
    <property type="entry name" value="PYRROLINE-5-CARBOXYLATE REDUCTASE 3"/>
    <property type="match status" value="1"/>
</dbReference>
<evidence type="ECO:0000256" key="5">
    <source>
        <dbReference type="NCBIfam" id="TIGR00112"/>
    </source>
</evidence>
<accession>A0A5C8PJR8</accession>
<dbReference type="Pfam" id="PF03807">
    <property type="entry name" value="F420_oxidored"/>
    <property type="match status" value="1"/>
</dbReference>
<dbReference type="Proteomes" id="UP000321638">
    <property type="component" value="Unassembled WGS sequence"/>
</dbReference>
<comment type="pathway">
    <text evidence="4">Amino-acid biosynthesis; L-proline biosynthesis; L-proline from L-glutamate 5-semialdehyde: step 1/1.</text>
</comment>
<evidence type="ECO:0000259" key="8">
    <source>
        <dbReference type="Pfam" id="PF14748"/>
    </source>
</evidence>
<proteinExistence type="inferred from homology"/>
<dbReference type="RefSeq" id="WP_147849016.1">
    <property type="nucleotide sequence ID" value="NZ_VDUZ01000025.1"/>
</dbReference>
<dbReference type="OrthoDB" id="9805754at2"/>
<dbReference type="EMBL" id="VDUZ01000025">
    <property type="protein sequence ID" value="TXL73496.1"/>
    <property type="molecule type" value="Genomic_DNA"/>
</dbReference>
<dbReference type="InterPro" id="IPR029036">
    <property type="entry name" value="P5CR_dimer"/>
</dbReference>
<dbReference type="Gene3D" id="3.40.50.720">
    <property type="entry name" value="NAD(P)-binding Rossmann-like Domain"/>
    <property type="match status" value="1"/>
</dbReference>
<keyword evidence="4" id="KW-0028">Amino-acid biosynthesis</keyword>
<evidence type="ECO:0000256" key="1">
    <source>
        <dbReference type="ARBA" id="ARBA00005525"/>
    </source>
</evidence>
<keyword evidence="4" id="KW-0641">Proline biosynthesis</keyword>
<comment type="similarity">
    <text evidence="1 4">Belongs to the pyrroline-5-carboxylate reductase family.</text>
</comment>
<name>A0A5C8PJR8_9HYPH</name>
<dbReference type="Pfam" id="PF14748">
    <property type="entry name" value="P5CR_dimer"/>
    <property type="match status" value="1"/>
</dbReference>
<dbReference type="HAMAP" id="MF_01925">
    <property type="entry name" value="P5C_reductase"/>
    <property type="match status" value="1"/>
</dbReference>
<dbReference type="GO" id="GO:0055129">
    <property type="term" value="P:L-proline biosynthetic process"/>
    <property type="evidence" value="ECO:0007669"/>
    <property type="project" value="UniProtKB-UniRule"/>
</dbReference>
<evidence type="ECO:0000256" key="4">
    <source>
        <dbReference type="HAMAP-Rule" id="MF_01925"/>
    </source>
</evidence>
<protein>
    <recommendedName>
        <fullName evidence="4 5">Pyrroline-5-carboxylate reductase</fullName>
        <shortName evidence="4">P5C reductase</shortName>
        <shortName evidence="4">P5CR</shortName>
        <ecNumber evidence="4 5">1.5.1.2</ecNumber>
    </recommendedName>
    <alternativeName>
        <fullName evidence="4">PCA reductase</fullName>
    </alternativeName>
</protein>
<dbReference type="Gene3D" id="1.10.3730.10">
    <property type="entry name" value="ProC C-terminal domain-like"/>
    <property type="match status" value="1"/>
</dbReference>
<dbReference type="SUPFAM" id="SSF48179">
    <property type="entry name" value="6-phosphogluconate dehydrogenase C-terminal domain-like"/>
    <property type="match status" value="1"/>
</dbReference>
<feature type="binding site" evidence="6">
    <location>
        <begin position="70"/>
        <end position="73"/>
    </location>
    <ligand>
        <name>NADP(+)</name>
        <dbReference type="ChEBI" id="CHEBI:58349"/>
    </ligand>
</feature>
<evidence type="ECO:0000256" key="6">
    <source>
        <dbReference type="PIRSR" id="PIRSR000193-1"/>
    </source>
</evidence>
<reference evidence="9 10" key="1">
    <citation type="submission" date="2019-06" db="EMBL/GenBank/DDBJ databases">
        <title>New taxonomy in bacterial strain CC-CFT640, isolated from vineyard.</title>
        <authorList>
            <person name="Lin S.-Y."/>
            <person name="Tsai C.-F."/>
            <person name="Young C.-C."/>
        </authorList>
    </citation>
    <scope>NUCLEOTIDE SEQUENCE [LARGE SCALE GENOMIC DNA]</scope>
    <source>
        <strain evidence="9 10">CC-CFT640</strain>
    </source>
</reference>
<keyword evidence="4" id="KW-0963">Cytoplasm</keyword>
<comment type="catalytic activity">
    <reaction evidence="4">
        <text>L-proline + NADP(+) = (S)-1-pyrroline-5-carboxylate + NADPH + 2 H(+)</text>
        <dbReference type="Rhea" id="RHEA:14109"/>
        <dbReference type="ChEBI" id="CHEBI:15378"/>
        <dbReference type="ChEBI" id="CHEBI:17388"/>
        <dbReference type="ChEBI" id="CHEBI:57783"/>
        <dbReference type="ChEBI" id="CHEBI:58349"/>
        <dbReference type="ChEBI" id="CHEBI:60039"/>
        <dbReference type="EC" id="1.5.1.2"/>
    </reaction>
</comment>
<keyword evidence="3 4" id="KW-0560">Oxidoreductase</keyword>
<keyword evidence="2 4" id="KW-0521">NADP</keyword>
<dbReference type="AlphaFoldDB" id="A0A5C8PJR8"/>
<comment type="caution">
    <text evidence="9">The sequence shown here is derived from an EMBL/GenBank/DDBJ whole genome shotgun (WGS) entry which is preliminary data.</text>
</comment>
<dbReference type="SUPFAM" id="SSF51735">
    <property type="entry name" value="NAD(P)-binding Rossmann-fold domains"/>
    <property type="match status" value="1"/>
</dbReference>
<keyword evidence="10" id="KW-1185">Reference proteome</keyword>
<dbReference type="GO" id="GO:0004735">
    <property type="term" value="F:pyrroline-5-carboxylate reductase activity"/>
    <property type="evidence" value="ECO:0007669"/>
    <property type="project" value="UniProtKB-UniRule"/>
</dbReference>
<organism evidence="9 10">
    <name type="scientific">Vineibacter terrae</name>
    <dbReference type="NCBI Taxonomy" id="2586908"/>
    <lineage>
        <taxon>Bacteria</taxon>
        <taxon>Pseudomonadati</taxon>
        <taxon>Pseudomonadota</taxon>
        <taxon>Alphaproteobacteria</taxon>
        <taxon>Hyphomicrobiales</taxon>
        <taxon>Vineibacter</taxon>
    </lineage>
</organism>
<sequence length="270" mass="27347">MAGRGKLLLVGCGKMGGAMLEGWLEQGLKPADLAVIEPGEASRPKIDGAAVVAAVDALPAGFVPDIAVLAVKPQTMNDVLPGLRRLAGDATTFLSIAAGKTIGYFRAGLGEDARIVRAMPNTPAAVRRGVTVCVAGPGVSELAKARCTELLSAVGDVLWTPDEGVMDAVTAVSGSGPAYVFLLVEAMAEAGIKAGLPADMAMTLARATVAGSGELLRRSSESAAQLRVNVTSPGGTTAEALKILMSDIGIQPLFDSAIAAAARRSKELAG</sequence>
<dbReference type="InterPro" id="IPR036291">
    <property type="entry name" value="NAD(P)-bd_dom_sf"/>
</dbReference>
<comment type="catalytic activity">
    <reaction evidence="4">
        <text>L-proline + NAD(+) = (S)-1-pyrroline-5-carboxylate + NADH + 2 H(+)</text>
        <dbReference type="Rhea" id="RHEA:14105"/>
        <dbReference type="ChEBI" id="CHEBI:15378"/>
        <dbReference type="ChEBI" id="CHEBI:17388"/>
        <dbReference type="ChEBI" id="CHEBI:57540"/>
        <dbReference type="ChEBI" id="CHEBI:57945"/>
        <dbReference type="ChEBI" id="CHEBI:60039"/>
        <dbReference type="EC" id="1.5.1.2"/>
    </reaction>
</comment>
<evidence type="ECO:0000313" key="10">
    <source>
        <dbReference type="Proteomes" id="UP000321638"/>
    </source>
</evidence>
<evidence type="ECO:0000313" key="9">
    <source>
        <dbReference type="EMBL" id="TXL73496.1"/>
    </source>
</evidence>
<feature type="domain" description="Pyrroline-5-carboxylate reductase dimerisation" evidence="8">
    <location>
        <begin position="164"/>
        <end position="268"/>
    </location>
</feature>
<dbReference type="NCBIfam" id="TIGR00112">
    <property type="entry name" value="proC"/>
    <property type="match status" value="1"/>
</dbReference>
<dbReference type="FunFam" id="1.10.3730.10:FF:000001">
    <property type="entry name" value="Pyrroline-5-carboxylate reductase"/>
    <property type="match status" value="1"/>
</dbReference>
<dbReference type="InterPro" id="IPR000304">
    <property type="entry name" value="Pyrroline-COOH_reductase"/>
</dbReference>
<dbReference type="PIRSF" id="PIRSF000193">
    <property type="entry name" value="Pyrrol-5-carb_rd"/>
    <property type="match status" value="1"/>
</dbReference>
<comment type="function">
    <text evidence="4">Catalyzes the reduction of 1-pyrroline-5-carboxylate (PCA) to L-proline.</text>
</comment>
<evidence type="ECO:0000259" key="7">
    <source>
        <dbReference type="Pfam" id="PF03807"/>
    </source>
</evidence>
<dbReference type="UniPathway" id="UPA00098">
    <property type="reaction ID" value="UER00361"/>
</dbReference>
<evidence type="ECO:0000256" key="3">
    <source>
        <dbReference type="ARBA" id="ARBA00023002"/>
    </source>
</evidence>
<comment type="subcellular location">
    <subcellularLocation>
        <location evidence="4">Cytoplasm</location>
    </subcellularLocation>
</comment>